<dbReference type="PANTHER" id="PTHR43101:SF1">
    <property type="entry name" value="BETA-FRUCTOSIDASE"/>
    <property type="match status" value="1"/>
</dbReference>
<dbReference type="InterPro" id="IPR051214">
    <property type="entry name" value="GH32_Enzymes"/>
</dbReference>
<dbReference type="RefSeq" id="WP_100609138.1">
    <property type="nucleotide sequence ID" value="NZ_CP024962.1"/>
</dbReference>
<evidence type="ECO:0000256" key="2">
    <source>
        <dbReference type="ARBA" id="ARBA00012758"/>
    </source>
</evidence>
<dbReference type="SMART" id="SM00640">
    <property type="entry name" value="Glyco_32"/>
    <property type="match status" value="1"/>
</dbReference>
<dbReference type="InterPro" id="IPR013189">
    <property type="entry name" value="Glyco_hydro_32_C"/>
</dbReference>
<organism evidence="8 9">
    <name type="scientific">Entomoplasma freundtii</name>
    <dbReference type="NCBI Taxonomy" id="74700"/>
    <lineage>
        <taxon>Bacteria</taxon>
        <taxon>Bacillati</taxon>
        <taxon>Mycoplasmatota</taxon>
        <taxon>Mollicutes</taxon>
        <taxon>Entomoplasmatales</taxon>
        <taxon>Entomoplasmataceae</taxon>
        <taxon>Entomoplasma</taxon>
    </lineage>
</organism>
<evidence type="ECO:0000256" key="3">
    <source>
        <dbReference type="ARBA" id="ARBA00022801"/>
    </source>
</evidence>
<reference evidence="8 9" key="1">
    <citation type="submission" date="2017-11" db="EMBL/GenBank/DDBJ databases">
        <title>Genome sequence of Entomoplasma freundtii BARC 318 (ATCC 51999).</title>
        <authorList>
            <person name="Lo W.-S."/>
            <person name="Gasparich G.E."/>
            <person name="Kuo C.-H."/>
        </authorList>
    </citation>
    <scope>NUCLEOTIDE SEQUENCE [LARGE SCALE GENOMIC DNA]</scope>
    <source>
        <strain evidence="8 9">BARC 318</strain>
    </source>
</reference>
<protein>
    <recommendedName>
        <fullName evidence="2">beta-fructofuranosidase</fullName>
        <ecNumber evidence="2">3.2.1.26</ecNumber>
    </recommendedName>
</protein>
<dbReference type="Pfam" id="PF00251">
    <property type="entry name" value="Glyco_hydro_32N"/>
    <property type="match status" value="1"/>
</dbReference>
<evidence type="ECO:0000313" key="9">
    <source>
        <dbReference type="Proteomes" id="UP000232222"/>
    </source>
</evidence>
<dbReference type="EMBL" id="CP024962">
    <property type="protein sequence ID" value="ATZ16179.1"/>
    <property type="molecule type" value="Genomic_DNA"/>
</dbReference>
<keyword evidence="3 5" id="KW-0378">Hydrolase</keyword>
<evidence type="ECO:0000256" key="5">
    <source>
        <dbReference type="RuleBase" id="RU362110"/>
    </source>
</evidence>
<comment type="similarity">
    <text evidence="1 5">Belongs to the glycosyl hydrolase 32 family.</text>
</comment>
<feature type="domain" description="Glycosyl hydrolase family 32 N-terminal" evidence="6">
    <location>
        <begin position="33"/>
        <end position="335"/>
    </location>
</feature>
<name>A0A2K8NQT4_9MOLU</name>
<dbReference type="Gene3D" id="2.115.10.20">
    <property type="entry name" value="Glycosyl hydrolase domain, family 43"/>
    <property type="match status" value="1"/>
</dbReference>
<dbReference type="InterPro" id="IPR023296">
    <property type="entry name" value="Glyco_hydro_beta-prop_sf"/>
</dbReference>
<evidence type="ECO:0000259" key="7">
    <source>
        <dbReference type="Pfam" id="PF08244"/>
    </source>
</evidence>
<keyword evidence="9" id="KW-1185">Reference proteome</keyword>
<dbReference type="EC" id="3.2.1.26" evidence="2"/>
<dbReference type="Gene3D" id="2.60.120.560">
    <property type="entry name" value="Exo-inulinase, domain 1"/>
    <property type="match status" value="1"/>
</dbReference>
<keyword evidence="4 5" id="KW-0326">Glycosidase</keyword>
<gene>
    <name evidence="8" type="ORF">EFREU_v1c01520</name>
</gene>
<evidence type="ECO:0000256" key="1">
    <source>
        <dbReference type="ARBA" id="ARBA00009902"/>
    </source>
</evidence>
<feature type="domain" description="Glycosyl hydrolase family 32 C-terminal" evidence="7">
    <location>
        <begin position="360"/>
        <end position="455"/>
    </location>
</feature>
<dbReference type="AlphaFoldDB" id="A0A2K8NQT4"/>
<dbReference type="KEGG" id="efr:EFREU_v1c01520"/>
<dbReference type="SUPFAM" id="SSF49899">
    <property type="entry name" value="Concanavalin A-like lectins/glucanases"/>
    <property type="match status" value="1"/>
</dbReference>
<dbReference type="SUPFAM" id="SSF75005">
    <property type="entry name" value="Arabinanase/levansucrase/invertase"/>
    <property type="match status" value="1"/>
</dbReference>
<accession>A0A2K8NQT4</accession>
<sequence length="484" mass="56257">MKEQHDWITRGDLSLFYKLHQEDKGNWYTNKFHLTSYAGALYDPNGLIYYKGWYYIFFQNCPFSDERLIPSWGLYMTTDFIHYDYQGLTITPSCQYDKDGAYSGHAFIEAGQLYFYYSGLVQLQEELETTFVMKAQLNLKKQTTRKTMLFGQDLSVYSGYFHDPMIFEKNGGHYMLNGAQSKHKKGLISLYGAEDRKLMVWHSVHPLEWPNLSHLEPLRVEAPGYIKDNGNDNEYLYFSTVAKTKGLEGRKTWYQKGKFNKIMEFESHGPLKLFDKGLDFYAPQFFQNCPNQNITLGWLGNPASKISKTLPNNWLSQLSLPREVTWVNGVMYQQPANQLKKLRVKTLSWGKKITYPNGLIEIKVDQIEKDDFFLKIHNSKHEALQVTYQKGLLEINRTDMTLKDAFNLPPLQKIAIDKINNLRLLVDRSCLEIFINDGEHSVSVLFYVLNHTTIETDLTGGEAYQLKGFSLQEENTLFLNSLNH</sequence>
<dbReference type="InterPro" id="IPR013320">
    <property type="entry name" value="ConA-like_dom_sf"/>
</dbReference>
<dbReference type="Proteomes" id="UP000232222">
    <property type="component" value="Chromosome"/>
</dbReference>
<dbReference type="InterPro" id="IPR013148">
    <property type="entry name" value="Glyco_hydro_32_N"/>
</dbReference>
<dbReference type="OrthoDB" id="9759709at2"/>
<evidence type="ECO:0000259" key="6">
    <source>
        <dbReference type="Pfam" id="PF00251"/>
    </source>
</evidence>
<evidence type="ECO:0000256" key="4">
    <source>
        <dbReference type="ARBA" id="ARBA00023295"/>
    </source>
</evidence>
<evidence type="ECO:0000313" key="8">
    <source>
        <dbReference type="EMBL" id="ATZ16179.1"/>
    </source>
</evidence>
<dbReference type="GO" id="GO:0004564">
    <property type="term" value="F:beta-fructofuranosidase activity"/>
    <property type="evidence" value="ECO:0007669"/>
    <property type="project" value="UniProtKB-EC"/>
</dbReference>
<dbReference type="Pfam" id="PF08244">
    <property type="entry name" value="Glyco_hydro_32C"/>
    <property type="match status" value="1"/>
</dbReference>
<dbReference type="PANTHER" id="PTHR43101">
    <property type="entry name" value="BETA-FRUCTOSIDASE"/>
    <property type="match status" value="1"/>
</dbReference>
<proteinExistence type="inferred from homology"/>
<dbReference type="InterPro" id="IPR001362">
    <property type="entry name" value="Glyco_hydro_32"/>
</dbReference>
<dbReference type="GO" id="GO:0005975">
    <property type="term" value="P:carbohydrate metabolic process"/>
    <property type="evidence" value="ECO:0007669"/>
    <property type="project" value="InterPro"/>
</dbReference>